<feature type="region of interest" description="Disordered" evidence="1">
    <location>
        <begin position="278"/>
        <end position="341"/>
    </location>
</feature>
<reference evidence="3 4" key="1">
    <citation type="submission" date="2017-10" db="EMBL/GenBank/DDBJ databases">
        <title>Sequencing the genomes of 1000 actinobacteria strains.</title>
        <authorList>
            <person name="Klenk H.-P."/>
        </authorList>
    </citation>
    <scope>NUCLEOTIDE SEQUENCE [LARGE SCALE GENOMIC DNA]</scope>
    <source>
        <strain evidence="3 4">DSM 21838</strain>
    </source>
</reference>
<dbReference type="Pfam" id="PF05901">
    <property type="entry name" value="Excalibur"/>
    <property type="match status" value="1"/>
</dbReference>
<dbReference type="InterPro" id="IPR016071">
    <property type="entry name" value="Staphylococal_nuclease_OB-fold"/>
</dbReference>
<dbReference type="OrthoDB" id="5241375at2"/>
<feature type="compositionally biased region" description="Basic and acidic residues" evidence="1">
    <location>
        <begin position="363"/>
        <end position="377"/>
    </location>
</feature>
<organism evidence="3 4">
    <name type="scientific">Georgenia soli</name>
    <dbReference type="NCBI Taxonomy" id="638953"/>
    <lineage>
        <taxon>Bacteria</taxon>
        <taxon>Bacillati</taxon>
        <taxon>Actinomycetota</taxon>
        <taxon>Actinomycetes</taxon>
        <taxon>Micrococcales</taxon>
        <taxon>Bogoriellaceae</taxon>
        <taxon>Georgenia</taxon>
    </lineage>
</organism>
<feature type="domain" description="TNase-like" evidence="2">
    <location>
        <begin position="37"/>
        <end position="163"/>
    </location>
</feature>
<dbReference type="SMART" id="SM00894">
    <property type="entry name" value="Excalibur"/>
    <property type="match status" value="1"/>
</dbReference>
<keyword evidence="4" id="KW-1185">Reference proteome</keyword>
<evidence type="ECO:0000313" key="4">
    <source>
        <dbReference type="Proteomes" id="UP000222106"/>
    </source>
</evidence>
<feature type="region of interest" description="Disordered" evidence="1">
    <location>
        <begin position="355"/>
        <end position="377"/>
    </location>
</feature>
<feature type="compositionally biased region" description="Basic and acidic residues" evidence="1">
    <location>
        <begin position="278"/>
        <end position="324"/>
    </location>
</feature>
<dbReference type="EMBL" id="PDJI01000004">
    <property type="protein sequence ID" value="PFG41249.1"/>
    <property type="molecule type" value="Genomic_DNA"/>
</dbReference>
<accession>A0A2A9ESU3</accession>
<evidence type="ECO:0000259" key="2">
    <source>
        <dbReference type="PROSITE" id="PS50830"/>
    </source>
</evidence>
<dbReference type="AlphaFoldDB" id="A0A2A9ESU3"/>
<dbReference type="InterPro" id="IPR008613">
    <property type="entry name" value="Excalibur_Ca-bd_domain"/>
</dbReference>
<protein>
    <submittedName>
        <fullName evidence="3">Micrococcal nuclease</fullName>
    </submittedName>
</protein>
<sequence length="377" mass="39934">MSLTRFVLSHKLAAAAITTGIVGGVVVGATSLVSASPETAATVTAIVDGDTLDVDYDGATHRVRLLNVDAAEADQCLGQDATDFLAETLPIGSDVILRFDEEKLDRYDRELAGVFSGDTLVNAEVARAGYGVAVLFEPNERFYEDVLEAQEEAETAGLGVFSAAEDCTLPGQLAAYTQSVQEVDGYAAATGATVEEYDGYLAKAAAAAAAGKAVASVLDGDRTVFPLLPYTGERWSGLAKQHREAATTLENATATIEKNRAAEVERLAAEERARQEAERRAEEERKAREEAERVAREEAERQAREEADRLAREEADRQAREQAERAAAQPAAPAQGGGSAYYKNCSAARAAGAAPVFAGEPGYGRHLDRDGDGVGCE</sequence>
<dbReference type="PROSITE" id="PS50830">
    <property type="entry name" value="TNASE_3"/>
    <property type="match status" value="1"/>
</dbReference>
<comment type="caution">
    <text evidence="3">The sequence shown here is derived from an EMBL/GenBank/DDBJ whole genome shotgun (WGS) entry which is preliminary data.</text>
</comment>
<feature type="compositionally biased region" description="Low complexity" evidence="1">
    <location>
        <begin position="325"/>
        <end position="334"/>
    </location>
</feature>
<evidence type="ECO:0000313" key="3">
    <source>
        <dbReference type="EMBL" id="PFG41249.1"/>
    </source>
</evidence>
<dbReference type="Proteomes" id="UP000222106">
    <property type="component" value="Unassembled WGS sequence"/>
</dbReference>
<dbReference type="InterPro" id="IPR035437">
    <property type="entry name" value="SNase_OB-fold_sf"/>
</dbReference>
<gene>
    <name evidence="3" type="ORF">ATJ97_3797</name>
</gene>
<dbReference type="SMART" id="SM00318">
    <property type="entry name" value="SNc"/>
    <property type="match status" value="1"/>
</dbReference>
<dbReference type="RefSeq" id="WP_143427079.1">
    <property type="nucleotide sequence ID" value="NZ_PDJI01000004.1"/>
</dbReference>
<name>A0A2A9ESU3_9MICO</name>
<dbReference type="Gene3D" id="2.40.50.90">
    <property type="match status" value="1"/>
</dbReference>
<evidence type="ECO:0000256" key="1">
    <source>
        <dbReference type="SAM" id="MobiDB-lite"/>
    </source>
</evidence>
<dbReference type="SUPFAM" id="SSF50199">
    <property type="entry name" value="Staphylococcal nuclease"/>
    <property type="match status" value="1"/>
</dbReference>
<proteinExistence type="predicted"/>